<dbReference type="EMBL" id="HBEC01005016">
    <property type="protein sequence ID" value="CAD8282231.1"/>
    <property type="molecule type" value="Transcribed_RNA"/>
</dbReference>
<dbReference type="GO" id="GO:0005524">
    <property type="term" value="F:ATP binding"/>
    <property type="evidence" value="ECO:0007669"/>
    <property type="project" value="UniProtKB-KW"/>
</dbReference>
<dbReference type="SUPFAM" id="SSF56112">
    <property type="entry name" value="Protein kinase-like (PK-like)"/>
    <property type="match status" value="1"/>
</dbReference>
<name>A0A7R9YRT1_9CHLO</name>
<dbReference type="InterPro" id="IPR030616">
    <property type="entry name" value="Aur-like"/>
</dbReference>
<dbReference type="Pfam" id="PF00069">
    <property type="entry name" value="Pkinase"/>
    <property type="match status" value="2"/>
</dbReference>
<keyword evidence="2" id="KW-0808">Transferase</keyword>
<evidence type="ECO:0000256" key="4">
    <source>
        <dbReference type="ARBA" id="ARBA00022777"/>
    </source>
</evidence>
<dbReference type="AlphaFoldDB" id="A0A7R9YRT1"/>
<accession>A0A7R9YRT1</accession>
<dbReference type="InterPro" id="IPR008271">
    <property type="entry name" value="Ser/Thr_kinase_AS"/>
</dbReference>
<feature type="region of interest" description="Disordered" evidence="9">
    <location>
        <begin position="238"/>
        <end position="257"/>
    </location>
</feature>
<evidence type="ECO:0000256" key="3">
    <source>
        <dbReference type="ARBA" id="ARBA00022741"/>
    </source>
</evidence>
<reference evidence="11" key="1">
    <citation type="submission" date="2021-01" db="EMBL/GenBank/DDBJ databases">
        <authorList>
            <person name="Corre E."/>
            <person name="Pelletier E."/>
            <person name="Niang G."/>
            <person name="Scheremetjew M."/>
            <person name="Finn R."/>
            <person name="Kale V."/>
            <person name="Holt S."/>
            <person name="Cochrane G."/>
            <person name="Meng A."/>
            <person name="Brown T."/>
            <person name="Cohen L."/>
        </authorList>
    </citation>
    <scope>NUCLEOTIDE SEQUENCE</scope>
    <source>
        <strain evidence="11">CCMP219</strain>
    </source>
</reference>
<gene>
    <name evidence="11" type="ORF">CEUR00632_LOCUS2266</name>
</gene>
<sequence>MPPSGGHRRAATLAAVNVDKLYEAPMLPFRAHALEAFEIDAEPAGTGAFSRTLRATTKGGSSEVWALKLIHLSKESRTATAAWASQEAHMHARLAREPCVVPLKDAFRTQVCNACRAMDFAVLQMPLQRCNLREHVAGGAETVWGALEELAKVRQLPLDEARALVLQMANALRACHEHGIVHRDIKLENFLIADDGQLLLCDFGLSALMSTPDAAGSSSAAVAVSGAAADGALSAARMPGGRSGGGGGAPHASASGASRVAQGGTCWTMSPGRLRGFDEGAAADWWSLGVVAYQVLCGGAWPFKSSWLAEERVDGRSVQLAIRAAVEAGELQPWPPRRVVPPAAQAMLRGLLHRDPAARWGLDQVLACEFFTDDDLRHVGDAHPKLARDMASLRARRAALVAVSAAVRPPPAPAAASGRPPRCPPPAPQHRRNESADSATGLIAAANSPRLCLDDGEGCTPLEAAVQLSDGTKVATSPDAAAAASAAMAERYSRPTPFGGGTAQLAGAVGSAVIATSSFVASSARAASDVLMHGRYGDGGMAASPMSEPLVEADSERGGGASSRRCSGMARQDSLRAVAHSVWCLMRCAPCFDSGRGRRYVKYDD</sequence>
<evidence type="ECO:0000256" key="2">
    <source>
        <dbReference type="ARBA" id="ARBA00022679"/>
    </source>
</evidence>
<keyword evidence="1" id="KW-0723">Serine/threonine-protein kinase</keyword>
<feature type="domain" description="Protein kinase" evidence="10">
    <location>
        <begin position="38"/>
        <end position="371"/>
    </location>
</feature>
<feature type="region of interest" description="Disordered" evidence="9">
    <location>
        <begin position="408"/>
        <end position="437"/>
    </location>
</feature>
<feature type="active site" description="Proton acceptor" evidence="6">
    <location>
        <position position="184"/>
    </location>
</feature>
<proteinExistence type="predicted"/>
<dbReference type="PROSITE" id="PS00108">
    <property type="entry name" value="PROTEIN_KINASE_ST"/>
    <property type="match status" value="1"/>
</dbReference>
<keyword evidence="5 7" id="KW-0067">ATP-binding</keyword>
<dbReference type="Gene3D" id="1.10.510.10">
    <property type="entry name" value="Transferase(Phosphotransferase) domain 1"/>
    <property type="match status" value="2"/>
</dbReference>
<evidence type="ECO:0000256" key="7">
    <source>
        <dbReference type="PIRSR" id="PIRSR630616-2"/>
    </source>
</evidence>
<evidence type="ECO:0000256" key="9">
    <source>
        <dbReference type="SAM" id="MobiDB-lite"/>
    </source>
</evidence>
<dbReference type="PROSITE" id="PS50011">
    <property type="entry name" value="PROTEIN_KINASE_DOM"/>
    <property type="match status" value="1"/>
</dbReference>
<dbReference type="GO" id="GO:0004674">
    <property type="term" value="F:protein serine/threonine kinase activity"/>
    <property type="evidence" value="ECO:0007669"/>
    <property type="project" value="UniProtKB-KW"/>
</dbReference>
<keyword evidence="3 7" id="KW-0547">Nucleotide-binding</keyword>
<organism evidence="11">
    <name type="scientific">Chlamydomonas euryale</name>
    <dbReference type="NCBI Taxonomy" id="1486919"/>
    <lineage>
        <taxon>Eukaryota</taxon>
        <taxon>Viridiplantae</taxon>
        <taxon>Chlorophyta</taxon>
        <taxon>core chlorophytes</taxon>
        <taxon>Chlorophyceae</taxon>
        <taxon>CS clade</taxon>
        <taxon>Chlamydomonadales</taxon>
        <taxon>Chlamydomonadaceae</taxon>
        <taxon>Chlamydomonas</taxon>
    </lineage>
</organism>
<dbReference type="SMART" id="SM00220">
    <property type="entry name" value="S_TKc"/>
    <property type="match status" value="1"/>
</dbReference>
<feature type="binding site" evidence="7">
    <location>
        <begin position="188"/>
        <end position="189"/>
    </location>
    <ligand>
        <name>ATP</name>
        <dbReference type="ChEBI" id="CHEBI:30616"/>
    </ligand>
</feature>
<dbReference type="CDD" id="cd00180">
    <property type="entry name" value="PKc"/>
    <property type="match status" value="1"/>
</dbReference>
<evidence type="ECO:0000256" key="5">
    <source>
        <dbReference type="ARBA" id="ARBA00022840"/>
    </source>
</evidence>
<dbReference type="InterPro" id="IPR000719">
    <property type="entry name" value="Prot_kinase_dom"/>
</dbReference>
<dbReference type="InterPro" id="IPR011009">
    <property type="entry name" value="Kinase-like_dom_sf"/>
</dbReference>
<evidence type="ECO:0000256" key="6">
    <source>
        <dbReference type="PIRSR" id="PIRSR630616-1"/>
    </source>
</evidence>
<protein>
    <recommendedName>
        <fullName evidence="10">Protein kinase domain-containing protein</fullName>
    </recommendedName>
</protein>
<dbReference type="PANTHER" id="PTHR24350">
    <property type="entry name" value="SERINE/THREONINE-PROTEIN KINASE IAL-RELATED"/>
    <property type="match status" value="1"/>
</dbReference>
<feature type="binding site" evidence="7">
    <location>
        <position position="202"/>
    </location>
    <ligand>
        <name>ATP</name>
        <dbReference type="ChEBI" id="CHEBI:30616"/>
    </ligand>
</feature>
<feature type="cross-link" description="Glycyl lysine isopeptide (Lys-Gly) (interchain with G-Cter in SUMO2)" evidence="8">
    <location>
        <position position="186"/>
    </location>
</feature>
<evidence type="ECO:0000256" key="8">
    <source>
        <dbReference type="PIRSR" id="PIRSR630616-3"/>
    </source>
</evidence>
<evidence type="ECO:0000313" key="11">
    <source>
        <dbReference type="EMBL" id="CAD8282231.1"/>
    </source>
</evidence>
<keyword evidence="4" id="KW-0418">Kinase</keyword>
<evidence type="ECO:0000259" key="10">
    <source>
        <dbReference type="PROSITE" id="PS50011"/>
    </source>
</evidence>
<evidence type="ECO:0000256" key="1">
    <source>
        <dbReference type="ARBA" id="ARBA00022527"/>
    </source>
</evidence>